<feature type="transmembrane region" description="Helical" evidence="13">
    <location>
        <begin position="277"/>
        <end position="296"/>
    </location>
</feature>
<dbReference type="PROSITE" id="PS00237">
    <property type="entry name" value="G_PROTEIN_RECEP_F1_1"/>
    <property type="match status" value="1"/>
</dbReference>
<dbReference type="PANTHER" id="PTHR26453">
    <property type="entry name" value="OLFACTORY RECEPTOR"/>
    <property type="match status" value="1"/>
</dbReference>
<dbReference type="Proteomes" id="UP000008143">
    <property type="component" value="Chromosome 5"/>
</dbReference>
<dbReference type="OrthoDB" id="5950740at2759"/>
<evidence type="ECO:0000313" key="17">
    <source>
        <dbReference type="Xenbase" id="XB-GENE-29080991"/>
    </source>
</evidence>
<comment type="subcellular location">
    <subcellularLocation>
        <location evidence="1 13">Cell membrane</location>
        <topology evidence="1 13">Multi-pass membrane protein</topology>
    </subcellularLocation>
</comment>
<keyword evidence="8 12" id="KW-0297">G-protein coupled receptor</keyword>
<evidence type="ECO:0000256" key="1">
    <source>
        <dbReference type="ARBA" id="ARBA00004651"/>
    </source>
</evidence>
<evidence type="ECO:0000256" key="6">
    <source>
        <dbReference type="ARBA" id="ARBA00022725"/>
    </source>
</evidence>
<dbReference type="Xenbase" id="XB-GENE-29080991">
    <property type="gene designation" value="or15h1d"/>
</dbReference>
<feature type="transmembrane region" description="Helical" evidence="13">
    <location>
        <begin position="147"/>
        <end position="167"/>
    </location>
</feature>
<evidence type="ECO:0000256" key="3">
    <source>
        <dbReference type="ARBA" id="ARBA00022475"/>
    </source>
</evidence>
<keyword evidence="11 12" id="KW-0807">Transducer</keyword>
<dbReference type="CDD" id="cd15431">
    <property type="entry name" value="7tmA_OR13H-like"/>
    <property type="match status" value="1"/>
</dbReference>
<evidence type="ECO:0000313" key="15">
    <source>
        <dbReference type="Proteomes" id="UP000008143"/>
    </source>
</evidence>
<dbReference type="Pfam" id="PF13853">
    <property type="entry name" value="7tm_4"/>
    <property type="match status" value="1"/>
</dbReference>
<evidence type="ECO:0000256" key="10">
    <source>
        <dbReference type="ARBA" id="ARBA00023170"/>
    </source>
</evidence>
<dbReference type="InterPro" id="IPR000276">
    <property type="entry name" value="GPCR_Rhodpsn"/>
</dbReference>
<keyword evidence="6 13" id="KW-0552">Olfaction</keyword>
<dbReference type="AGR" id="Xenbase:XB-GENE-29080991"/>
<dbReference type="InterPro" id="IPR017452">
    <property type="entry name" value="GPCR_Rhodpsn_7TM"/>
</dbReference>
<proteinExistence type="inferred from homology"/>
<feature type="domain" description="G-protein coupled receptors family 1 profile" evidence="14">
    <location>
        <begin position="47"/>
        <end position="294"/>
    </location>
</feature>
<dbReference type="KEGG" id="xtr:100492027"/>
<dbReference type="GO" id="GO:0005886">
    <property type="term" value="C:plasma membrane"/>
    <property type="evidence" value="ECO:0000318"/>
    <property type="project" value="GO_Central"/>
</dbReference>
<evidence type="ECO:0000256" key="8">
    <source>
        <dbReference type="ARBA" id="ARBA00023040"/>
    </source>
</evidence>
<keyword evidence="10 12" id="KW-0675">Receptor</keyword>
<dbReference type="PRINTS" id="PR00237">
    <property type="entry name" value="GPCRRHODOPSN"/>
</dbReference>
<dbReference type="PROSITE" id="PS50262">
    <property type="entry name" value="G_PROTEIN_RECEP_F1_2"/>
    <property type="match status" value="1"/>
</dbReference>
<dbReference type="SUPFAM" id="SSF81321">
    <property type="entry name" value="Family A G protein-coupled receptor-like"/>
    <property type="match status" value="1"/>
</dbReference>
<evidence type="ECO:0000256" key="12">
    <source>
        <dbReference type="RuleBase" id="RU000688"/>
    </source>
</evidence>
<dbReference type="OMA" id="HIDHFAC"/>
<comment type="similarity">
    <text evidence="2 12">Belongs to the G-protein coupled receptor 1 family.</text>
</comment>
<keyword evidence="9 13" id="KW-0472">Membrane</keyword>
<evidence type="ECO:0000256" key="4">
    <source>
        <dbReference type="ARBA" id="ARBA00022606"/>
    </source>
</evidence>
<keyword evidence="5 12" id="KW-0812">Transmembrane</keyword>
<evidence type="ECO:0000256" key="5">
    <source>
        <dbReference type="ARBA" id="ARBA00022692"/>
    </source>
</evidence>
<reference evidence="16" key="1">
    <citation type="submission" date="2025-08" db="UniProtKB">
        <authorList>
            <consortium name="RefSeq"/>
        </authorList>
    </citation>
    <scope>IDENTIFICATION</scope>
    <source>
        <strain evidence="16">Nigerian</strain>
        <tissue evidence="16">Liver and blood</tissue>
    </source>
</reference>
<dbReference type="RefSeq" id="XP_002941324.2">
    <property type="nucleotide sequence ID" value="XM_002941278.3"/>
</dbReference>
<keyword evidence="3 13" id="KW-1003">Cell membrane</keyword>
<protein>
    <recommendedName>
        <fullName evidence="13">Olfactory receptor</fullName>
    </recommendedName>
</protein>
<sequence>MEAPFLMESTNQTIIQEFIFIGLSRNPTTKTLLFALFFPMYIFTIFGNGILIYIITRTSNIHTPMYFFLCNLAFLDTVFSTCTVPKVLVDLLLAEGRISYTGCMIQMCVGLFLGQTECLLLAVMACDRFVAICNPLRYAVIMSWRSCKYIMAVTWLLSCVSSILLILSKPVSFCRENKLNHVACEILAVVKLACGDTSYYENGIAFQSLFTILVPFSFIVVSYICILTSVLQIRSVEGRTKAFSTCASHLTVVIMFYGLSMTMYLKPSSNFSSKQKYMSIFYGFLTPMLNPLIYSFRNDDVKKAVRRILFSSSQIK</sequence>
<keyword evidence="15" id="KW-1185">Reference proteome</keyword>
<dbReference type="InterPro" id="IPR000725">
    <property type="entry name" value="Olfact_rcpt"/>
</dbReference>
<feature type="transmembrane region" description="Helical" evidence="13">
    <location>
        <begin position="104"/>
        <end position="126"/>
    </location>
</feature>
<dbReference type="GO" id="GO:0004930">
    <property type="term" value="F:G protein-coupled receptor activity"/>
    <property type="evidence" value="ECO:0007669"/>
    <property type="project" value="UniProtKB-KW"/>
</dbReference>
<organism evidence="15 16">
    <name type="scientific">Xenopus tropicalis</name>
    <name type="common">Western clawed frog</name>
    <name type="synonym">Silurana tropicalis</name>
    <dbReference type="NCBI Taxonomy" id="8364"/>
    <lineage>
        <taxon>Eukaryota</taxon>
        <taxon>Metazoa</taxon>
        <taxon>Chordata</taxon>
        <taxon>Craniata</taxon>
        <taxon>Vertebrata</taxon>
        <taxon>Euteleostomi</taxon>
        <taxon>Amphibia</taxon>
        <taxon>Batrachia</taxon>
        <taxon>Anura</taxon>
        <taxon>Pipoidea</taxon>
        <taxon>Pipidae</taxon>
        <taxon>Xenopodinae</taxon>
        <taxon>Xenopus</taxon>
        <taxon>Silurana</taxon>
    </lineage>
</organism>
<dbReference type="Gene3D" id="1.20.1070.10">
    <property type="entry name" value="Rhodopsin 7-helix transmembrane proteins"/>
    <property type="match status" value="1"/>
</dbReference>
<dbReference type="AlphaFoldDB" id="A0A8J0QSY5"/>
<accession>A0A8J0QSY5</accession>
<dbReference type="PRINTS" id="PR00245">
    <property type="entry name" value="OLFACTORYR"/>
</dbReference>
<feature type="transmembrane region" description="Helical" evidence="13">
    <location>
        <begin position="209"/>
        <end position="231"/>
    </location>
</feature>
<evidence type="ECO:0000256" key="7">
    <source>
        <dbReference type="ARBA" id="ARBA00022989"/>
    </source>
</evidence>
<feature type="transmembrane region" description="Helical" evidence="13">
    <location>
        <begin position="32"/>
        <end position="54"/>
    </location>
</feature>
<dbReference type="FunFam" id="1.10.1220.70:FF:000001">
    <property type="entry name" value="Olfactory receptor"/>
    <property type="match status" value="1"/>
</dbReference>
<evidence type="ECO:0000259" key="14">
    <source>
        <dbReference type="PROSITE" id="PS50262"/>
    </source>
</evidence>
<evidence type="ECO:0000256" key="9">
    <source>
        <dbReference type="ARBA" id="ARBA00023136"/>
    </source>
</evidence>
<keyword evidence="4 13" id="KW-0716">Sensory transduction</keyword>
<evidence type="ECO:0000256" key="11">
    <source>
        <dbReference type="ARBA" id="ARBA00023224"/>
    </source>
</evidence>
<dbReference type="GO" id="GO:0004984">
    <property type="term" value="F:olfactory receptor activity"/>
    <property type="evidence" value="ECO:0000318"/>
    <property type="project" value="GO_Central"/>
</dbReference>
<gene>
    <name evidence="17" type="primary">or15h1d</name>
    <name evidence="16" type="synonym">LOC100492027</name>
</gene>
<evidence type="ECO:0000256" key="13">
    <source>
        <dbReference type="RuleBase" id="RU363047"/>
    </source>
</evidence>
<feature type="transmembrane region" description="Helical" evidence="13">
    <location>
        <begin position="66"/>
        <end position="89"/>
    </location>
</feature>
<dbReference type="GO" id="GO:0050911">
    <property type="term" value="P:detection of chemical stimulus involved in sensory perception of smell"/>
    <property type="evidence" value="ECO:0000318"/>
    <property type="project" value="GO_Central"/>
</dbReference>
<evidence type="ECO:0000256" key="2">
    <source>
        <dbReference type="ARBA" id="ARBA00010663"/>
    </source>
</evidence>
<dbReference type="FunFam" id="1.20.1070.10:FF:000008">
    <property type="entry name" value="Olfactory receptor"/>
    <property type="match status" value="1"/>
</dbReference>
<keyword evidence="7 13" id="KW-1133">Transmembrane helix</keyword>
<name>A0A8J0QSY5_XENTR</name>
<evidence type="ECO:0000313" key="16">
    <source>
        <dbReference type="RefSeq" id="XP_002941324.2"/>
    </source>
</evidence>
<feature type="transmembrane region" description="Helical" evidence="13">
    <location>
        <begin position="243"/>
        <end position="265"/>
    </location>
</feature>